<dbReference type="GO" id="GO:0005789">
    <property type="term" value="C:endoplasmic reticulum membrane"/>
    <property type="evidence" value="ECO:0007669"/>
    <property type="project" value="UniProtKB-SubCell"/>
</dbReference>
<evidence type="ECO:0000313" key="13">
    <source>
        <dbReference type="EMBL" id="CAE0545100.1"/>
    </source>
</evidence>
<reference evidence="13" key="1">
    <citation type="submission" date="2021-01" db="EMBL/GenBank/DDBJ databases">
        <authorList>
            <person name="Corre E."/>
            <person name="Pelletier E."/>
            <person name="Niang G."/>
            <person name="Scheremetjew M."/>
            <person name="Finn R."/>
            <person name="Kale V."/>
            <person name="Holt S."/>
            <person name="Cochrane G."/>
            <person name="Meng A."/>
            <person name="Brown T."/>
            <person name="Cohen L."/>
        </authorList>
    </citation>
    <scope>NUCLEOTIDE SEQUENCE</scope>
    <source>
        <strain evidence="13">379</strain>
    </source>
</reference>
<evidence type="ECO:0000256" key="3">
    <source>
        <dbReference type="ARBA" id="ARBA00021257"/>
    </source>
</evidence>
<evidence type="ECO:0000256" key="8">
    <source>
        <dbReference type="ARBA" id="ARBA00022989"/>
    </source>
</evidence>
<gene>
    <name evidence="13" type="ORF">EHUX00137_LOCUS14721</name>
</gene>
<feature type="transmembrane region" description="Helical" evidence="12">
    <location>
        <begin position="164"/>
        <end position="194"/>
    </location>
</feature>
<evidence type="ECO:0000256" key="1">
    <source>
        <dbReference type="ARBA" id="ARBA00004477"/>
    </source>
</evidence>
<dbReference type="PANTHER" id="PTHR12443:SF9">
    <property type="entry name" value="TRANSLOCATION PROTEIN SEC62"/>
    <property type="match status" value="1"/>
</dbReference>
<accession>A0A6S9X4Q5</accession>
<feature type="compositionally biased region" description="Basic and acidic residues" evidence="11">
    <location>
        <begin position="247"/>
        <end position="258"/>
    </location>
</feature>
<keyword evidence="5 12" id="KW-0812">Transmembrane</keyword>
<name>A0A6S9X4Q5_EMIHU</name>
<evidence type="ECO:0000256" key="7">
    <source>
        <dbReference type="ARBA" id="ARBA00022927"/>
    </source>
</evidence>
<evidence type="ECO:0000256" key="10">
    <source>
        <dbReference type="ARBA" id="ARBA00023136"/>
    </source>
</evidence>
<evidence type="ECO:0000256" key="9">
    <source>
        <dbReference type="ARBA" id="ARBA00023010"/>
    </source>
</evidence>
<feature type="region of interest" description="Disordered" evidence="11">
    <location>
        <begin position="328"/>
        <end position="351"/>
    </location>
</feature>
<keyword evidence="7" id="KW-0653">Protein transport</keyword>
<dbReference type="Pfam" id="PF03839">
    <property type="entry name" value="Sec62"/>
    <property type="match status" value="1"/>
</dbReference>
<evidence type="ECO:0000256" key="11">
    <source>
        <dbReference type="SAM" id="MobiDB-lite"/>
    </source>
</evidence>
<evidence type="ECO:0000256" key="5">
    <source>
        <dbReference type="ARBA" id="ARBA00022692"/>
    </source>
</evidence>
<dbReference type="AlphaFoldDB" id="A0A6S9X4Q5"/>
<feature type="region of interest" description="Disordered" evidence="11">
    <location>
        <begin position="240"/>
        <end position="268"/>
    </location>
</feature>
<feature type="compositionally biased region" description="Low complexity" evidence="11">
    <location>
        <begin position="1"/>
        <end position="14"/>
    </location>
</feature>
<comment type="subcellular location">
    <subcellularLocation>
        <location evidence="1">Endoplasmic reticulum membrane</location>
        <topology evidence="1">Multi-pass membrane protein</topology>
    </subcellularLocation>
</comment>
<keyword evidence="10 12" id="KW-0472">Membrane</keyword>
<feature type="transmembrane region" description="Helical" evidence="12">
    <location>
        <begin position="138"/>
        <end position="158"/>
    </location>
</feature>
<organism evidence="13">
    <name type="scientific">Emiliania huxleyi</name>
    <name type="common">Coccolithophore</name>
    <name type="synonym">Pontosphaera huxleyi</name>
    <dbReference type="NCBI Taxonomy" id="2903"/>
    <lineage>
        <taxon>Eukaryota</taxon>
        <taxon>Haptista</taxon>
        <taxon>Haptophyta</taxon>
        <taxon>Prymnesiophyceae</taxon>
        <taxon>Isochrysidales</taxon>
        <taxon>Noelaerhabdaceae</taxon>
        <taxon>Emiliania</taxon>
    </lineage>
</organism>
<dbReference type="InterPro" id="IPR004728">
    <property type="entry name" value="Sec62"/>
</dbReference>
<keyword evidence="6" id="KW-0256">Endoplasmic reticulum</keyword>
<keyword evidence="4" id="KW-0813">Transport</keyword>
<feature type="region of interest" description="Disordered" evidence="11">
    <location>
        <begin position="1"/>
        <end position="25"/>
    </location>
</feature>
<evidence type="ECO:0000256" key="2">
    <source>
        <dbReference type="ARBA" id="ARBA00010604"/>
    </source>
</evidence>
<feature type="transmembrane region" description="Helical" evidence="12">
    <location>
        <begin position="281"/>
        <end position="300"/>
    </location>
</feature>
<comment type="similarity">
    <text evidence="2">Belongs to the SEC62 family.</text>
</comment>
<dbReference type="EMBL" id="HBIR01019440">
    <property type="protein sequence ID" value="CAE0545100.1"/>
    <property type="molecule type" value="Transcribed_RNA"/>
</dbReference>
<dbReference type="PANTHER" id="PTHR12443">
    <property type="entry name" value="TRANSLOCATION PROTEIN SEC62"/>
    <property type="match status" value="1"/>
</dbReference>
<evidence type="ECO:0000256" key="4">
    <source>
        <dbReference type="ARBA" id="ARBA00022448"/>
    </source>
</evidence>
<evidence type="ECO:0000256" key="6">
    <source>
        <dbReference type="ARBA" id="ARBA00022824"/>
    </source>
</evidence>
<keyword evidence="8 12" id="KW-1133">Transmembrane helix</keyword>
<keyword evidence="9" id="KW-0811">Translocation</keyword>
<evidence type="ECO:0000256" key="12">
    <source>
        <dbReference type="SAM" id="Phobius"/>
    </source>
</evidence>
<protein>
    <recommendedName>
        <fullName evidence="3">Translocation protein SEC62</fullName>
    </recommendedName>
</protein>
<dbReference type="GO" id="GO:0031204">
    <property type="term" value="P:post-translational protein targeting to membrane, translocation"/>
    <property type="evidence" value="ECO:0007669"/>
    <property type="project" value="TreeGrafter"/>
</dbReference>
<sequence length="351" mass="39927">MASRRQQQMRRGQMPEPGHKDDTATRAVADFLRNEKGSGLRTKEAVQYEKRVEYFKGAKLIDALVGPKYTGKVAKESPVKSRAEAAKIGQTLLSQGYFHRSQRVAHAHSRRWELEMTNGPFEEDGLYTWVYEGSKTKLYLLTGLLLLGALGMCMIQIWPLWMKIGVWWCSVTFLTTFGVLCVVRLGLFILMWIVGFRGIWLFPNLFDDNQTFAGSFMPIMGKGDPIIIYEDSDEEYNEYMRKKSKKKGDDSKGEETKNGKRVVRKKESEATDEPSWQFGMVNIFIIFGLGGLWCMSMGFFDGENVPDFVAKRDDLQYYFKGLAAPEVANETADGDGRDPFAAPEEDGRGRF</sequence>
<proteinExistence type="inferred from homology"/>